<organism evidence="1 2">
    <name type="scientific">Streblomastix strix</name>
    <dbReference type="NCBI Taxonomy" id="222440"/>
    <lineage>
        <taxon>Eukaryota</taxon>
        <taxon>Metamonada</taxon>
        <taxon>Preaxostyla</taxon>
        <taxon>Oxymonadida</taxon>
        <taxon>Streblomastigidae</taxon>
        <taxon>Streblomastix</taxon>
    </lineage>
</organism>
<name>A0A5J4UAC4_9EUKA</name>
<dbReference type="AlphaFoldDB" id="A0A5J4UAC4"/>
<protein>
    <recommendedName>
        <fullName evidence="3">Metallothionein</fullName>
    </recommendedName>
</protein>
<feature type="non-terminal residue" evidence="1">
    <location>
        <position position="32"/>
    </location>
</feature>
<proteinExistence type="predicted"/>
<evidence type="ECO:0000313" key="2">
    <source>
        <dbReference type="Proteomes" id="UP000324800"/>
    </source>
</evidence>
<reference evidence="1 2" key="1">
    <citation type="submission" date="2019-03" db="EMBL/GenBank/DDBJ databases">
        <title>Single cell metagenomics reveals metabolic interactions within the superorganism composed of flagellate Streblomastix strix and complex community of Bacteroidetes bacteria on its surface.</title>
        <authorList>
            <person name="Treitli S.C."/>
            <person name="Kolisko M."/>
            <person name="Husnik F."/>
            <person name="Keeling P."/>
            <person name="Hampl V."/>
        </authorList>
    </citation>
    <scope>NUCLEOTIDE SEQUENCE [LARGE SCALE GENOMIC DNA]</scope>
    <source>
        <strain evidence="1">ST1C</strain>
    </source>
</reference>
<evidence type="ECO:0000313" key="1">
    <source>
        <dbReference type="EMBL" id="KAA6366851.1"/>
    </source>
</evidence>
<accession>A0A5J4UAC4</accession>
<comment type="caution">
    <text evidence="1">The sequence shown here is derived from an EMBL/GenBank/DDBJ whole genome shotgun (WGS) entry which is preliminary data.</text>
</comment>
<dbReference type="EMBL" id="SNRW01018945">
    <property type="protein sequence ID" value="KAA6366851.1"/>
    <property type="molecule type" value="Genomic_DNA"/>
</dbReference>
<sequence>MSETTCHCADTKKGTQSGCGCGPDCKCGADCK</sequence>
<gene>
    <name evidence="1" type="ORF">EZS28_037622</name>
</gene>
<dbReference type="OrthoDB" id="5792673at2759"/>
<evidence type="ECO:0008006" key="3">
    <source>
        <dbReference type="Google" id="ProtNLM"/>
    </source>
</evidence>
<dbReference type="Proteomes" id="UP000324800">
    <property type="component" value="Unassembled WGS sequence"/>
</dbReference>